<dbReference type="CTD" id="9817934"/>
<feature type="compositionally biased region" description="Acidic residues" evidence="1">
    <location>
        <begin position="44"/>
        <end position="76"/>
    </location>
</feature>
<feature type="compositionally biased region" description="Basic and acidic residues" evidence="1">
    <location>
        <begin position="383"/>
        <end position="392"/>
    </location>
</feature>
<feature type="region of interest" description="Disordered" evidence="1">
    <location>
        <begin position="383"/>
        <end position="458"/>
    </location>
</feature>
<dbReference type="eggNOG" id="ENOG502R0NA">
    <property type="taxonomic scope" value="Eukaryota"/>
</dbReference>
<dbReference type="EMBL" id="DS268411">
    <property type="protein sequence ID" value="EFP03148.1"/>
    <property type="molecule type" value="Genomic_DNA"/>
</dbReference>
<proteinExistence type="predicted"/>
<evidence type="ECO:0000313" key="2">
    <source>
        <dbReference type="EMBL" id="EFP03148.1"/>
    </source>
</evidence>
<reference evidence="2" key="1">
    <citation type="submission" date="2007-07" db="EMBL/GenBank/DDBJ databases">
        <title>PCAP assembly of the Caenorhabditis remanei genome.</title>
        <authorList>
            <consortium name="The Caenorhabditis remanei Sequencing Consortium"/>
            <person name="Wilson R.K."/>
        </authorList>
    </citation>
    <scope>NUCLEOTIDE SEQUENCE [LARGE SCALE GENOMIC DNA]</scope>
    <source>
        <strain evidence="2">PB4641</strain>
    </source>
</reference>
<dbReference type="HOGENOM" id="CLU_464808_0_0_1"/>
<dbReference type="GeneID" id="9817934"/>
<evidence type="ECO:0000256" key="1">
    <source>
        <dbReference type="SAM" id="MobiDB-lite"/>
    </source>
</evidence>
<evidence type="ECO:0000313" key="3">
    <source>
        <dbReference type="Proteomes" id="UP000008281"/>
    </source>
</evidence>
<dbReference type="InParanoid" id="E3LM21"/>
<feature type="compositionally biased region" description="Basic and acidic residues" evidence="1">
    <location>
        <begin position="77"/>
        <end position="93"/>
    </location>
</feature>
<gene>
    <name evidence="2" type="ORF">CRE_28048</name>
</gene>
<sequence length="587" mass="65805">MDDDVFFQPREKRESFEYPSRETRVDRDPTTSTRTFFPNKTENESQDEESVEDEESTAGESSEESLSDEDDTDEEEEKKFEKEEKEETDEKRLVSRVEKSIKIEVQGSCETAIPLKQSKAQTTFTESEKLSVAGTPRISKKSVTPARCLNAIKAELSQIDEVRHGILVPKLFLNTQSRSNNAVLAIKKEPGTENHTISSTPAITNGSSFLAPHLTTEIHVPNSSIIGFKNMITMKDHPKTPPSSSRLSTPRQTGETKHIKSVLGEEPLKEINPSDNSSRESVTVKHQQILSNNHHKKNVVELAVPDEQHTDLSAMALSERPKRKIKPTEKVATLASIHHSIYHNLTIVNNSKKQERCTNGKRQNRRSSPYCKHCELIAEEKRRAKNESKVKNALETNASMTSTLGVSEPVGSKPKALKDQPTRNSGGREGVNAPKRLSTQSKRPSGTVASNEPEKKKQKLIDSDLLSIPSSLAIIVDTELIAAENPSLDSSNIPKFSENGPTVSIWESTVDIQWIKDVKIARGKTKNRQFFGVPVAEYPTDIPVINFWVDNLFREETTKDRFATDYRRYMAQGSKARKDGKAGYEIR</sequence>
<feature type="compositionally biased region" description="Basic and acidic residues" evidence="1">
    <location>
        <begin position="9"/>
        <end position="29"/>
    </location>
</feature>
<dbReference type="RefSeq" id="XP_003115013.2">
    <property type="nucleotide sequence ID" value="XM_003114965.2"/>
</dbReference>
<dbReference type="OrthoDB" id="5839026at2759"/>
<dbReference type="KEGG" id="crq:GCK72_002114"/>
<feature type="compositionally biased region" description="Polar residues" evidence="1">
    <location>
        <begin position="394"/>
        <end position="405"/>
    </location>
</feature>
<feature type="compositionally biased region" description="Polar residues" evidence="1">
    <location>
        <begin position="437"/>
        <end position="450"/>
    </location>
</feature>
<feature type="region of interest" description="Disordered" evidence="1">
    <location>
        <begin position="1"/>
        <end position="93"/>
    </location>
</feature>
<feature type="compositionally biased region" description="Polar residues" evidence="1">
    <location>
        <begin position="30"/>
        <end position="40"/>
    </location>
</feature>
<dbReference type="Proteomes" id="UP000008281">
    <property type="component" value="Unassembled WGS sequence"/>
</dbReference>
<organism evidence="3">
    <name type="scientific">Caenorhabditis remanei</name>
    <name type="common">Caenorhabditis vulgaris</name>
    <dbReference type="NCBI Taxonomy" id="31234"/>
    <lineage>
        <taxon>Eukaryota</taxon>
        <taxon>Metazoa</taxon>
        <taxon>Ecdysozoa</taxon>
        <taxon>Nematoda</taxon>
        <taxon>Chromadorea</taxon>
        <taxon>Rhabditida</taxon>
        <taxon>Rhabditina</taxon>
        <taxon>Rhabditomorpha</taxon>
        <taxon>Rhabditoidea</taxon>
        <taxon>Rhabditidae</taxon>
        <taxon>Peloderinae</taxon>
        <taxon>Caenorhabditis</taxon>
    </lineage>
</organism>
<dbReference type="AlphaFoldDB" id="E3LM21"/>
<accession>E3LM21</accession>
<feature type="compositionally biased region" description="Low complexity" evidence="1">
    <location>
        <begin position="242"/>
        <end position="251"/>
    </location>
</feature>
<keyword evidence="3" id="KW-1185">Reference proteome</keyword>
<feature type="region of interest" description="Disordered" evidence="1">
    <location>
        <begin position="235"/>
        <end position="258"/>
    </location>
</feature>
<protein>
    <submittedName>
        <fullName evidence="2">Uncharacterized protein</fullName>
    </submittedName>
</protein>
<name>E3LM21_CAERE</name>